<evidence type="ECO:0000313" key="1">
    <source>
        <dbReference type="EnsemblMetazoa" id="GAUT016241-PA"/>
    </source>
</evidence>
<accession>A0A1A9UUU1</accession>
<sequence>MIVIISISCIVSCGNREKKSEERKIALIRRFVSSYEEDFQMFVTYVPVLLCCRTSMHCQPCLWPKTGQLTQWNLAFVTSCCAERISRVCPALPVELVYKYSEFGNELCQSCRLLILCLAAILLRGSLINA</sequence>
<organism evidence="1 2">
    <name type="scientific">Glossina austeni</name>
    <name type="common">Savannah tsetse fly</name>
    <dbReference type="NCBI Taxonomy" id="7395"/>
    <lineage>
        <taxon>Eukaryota</taxon>
        <taxon>Metazoa</taxon>
        <taxon>Ecdysozoa</taxon>
        <taxon>Arthropoda</taxon>
        <taxon>Hexapoda</taxon>
        <taxon>Insecta</taxon>
        <taxon>Pterygota</taxon>
        <taxon>Neoptera</taxon>
        <taxon>Endopterygota</taxon>
        <taxon>Diptera</taxon>
        <taxon>Brachycera</taxon>
        <taxon>Muscomorpha</taxon>
        <taxon>Hippoboscoidea</taxon>
        <taxon>Glossinidae</taxon>
        <taxon>Glossina</taxon>
    </lineage>
</organism>
<dbReference type="Proteomes" id="UP000078200">
    <property type="component" value="Unassembled WGS sequence"/>
</dbReference>
<dbReference type="EnsemblMetazoa" id="GAUT016241-RA">
    <property type="protein sequence ID" value="GAUT016241-PA"/>
    <property type="gene ID" value="GAUT016241"/>
</dbReference>
<dbReference type="AlphaFoldDB" id="A0A1A9UUU1"/>
<proteinExistence type="predicted"/>
<keyword evidence="2" id="KW-1185">Reference proteome</keyword>
<reference evidence="1" key="1">
    <citation type="submission" date="2020-05" db="UniProtKB">
        <authorList>
            <consortium name="EnsemblMetazoa"/>
        </authorList>
    </citation>
    <scope>IDENTIFICATION</scope>
    <source>
        <strain evidence="1">TTRI</strain>
    </source>
</reference>
<evidence type="ECO:0000313" key="2">
    <source>
        <dbReference type="Proteomes" id="UP000078200"/>
    </source>
</evidence>
<dbReference type="VEuPathDB" id="VectorBase:GAUT016241"/>
<name>A0A1A9UUU1_GLOAU</name>
<protein>
    <submittedName>
        <fullName evidence="1">Uncharacterized protein</fullName>
    </submittedName>
</protein>